<evidence type="ECO:0000256" key="3">
    <source>
        <dbReference type="ARBA" id="ARBA00022630"/>
    </source>
</evidence>
<keyword evidence="4" id="KW-0274">FAD</keyword>
<dbReference type="InterPro" id="IPR012951">
    <property type="entry name" value="BBE"/>
</dbReference>
<dbReference type="InterPro" id="IPR016166">
    <property type="entry name" value="FAD-bd_PCMH"/>
</dbReference>
<dbReference type="InterPro" id="IPR036318">
    <property type="entry name" value="FAD-bd_PCMH-like_sf"/>
</dbReference>
<feature type="signal peptide" evidence="6">
    <location>
        <begin position="1"/>
        <end position="17"/>
    </location>
</feature>
<keyword evidence="5" id="KW-0560">Oxidoreductase</keyword>
<sequence length="495" mass="54129">MLLTLITINLLVTLTTSFQSVPDFEACLKNIVNSPDVTFPRDGLKYELARTGVRNLISSFPAAVIYPGTVSEVQQAVKCARAFGYNPVPRSGGHSFEGLSSLGNALVIDFSEKLNKLTVNVQANTATAEPGIRLGNLYTALAQAHPDLMFSAGTCPSVGLGGHVSAGGYGMISRKYGLAADNILSATIVNYNGEIISCSASKNPDLFFALRGGGGGSYGIVVQYELNLFKVPLNAMAKFYWKITEFMTVFPAWYNWATPSAPKELTMQLTIADGYIKLLCHYTGSVSDFQKVLDASGISFQKLDKKTIKPIACSALGSHSFGDSDPKCSKPELVKTYTRLTSSVTKETSRSVIEFYESLTEAQFKTFYDIFRVAPSNAFFQFEAFGGYFNEVSETSIAYPHRGNKITSLHYAIKFSTPYVQSTNPDLVWIEQTTRKLNAFSTGAHYEGYVDFNVPAESYFGPNYNKLVTVKKQFDPHGIFSHASGVNLTPLLPLN</sequence>
<proteinExistence type="inferred from homology"/>
<dbReference type="EMBL" id="JADGJW010000365">
    <property type="protein sequence ID" value="KAJ3218768.1"/>
    <property type="molecule type" value="Genomic_DNA"/>
</dbReference>
<keyword evidence="9" id="KW-1185">Reference proteome</keyword>
<dbReference type="PROSITE" id="PS51387">
    <property type="entry name" value="FAD_PCMH"/>
    <property type="match status" value="1"/>
</dbReference>
<dbReference type="Gene3D" id="3.30.465.10">
    <property type="match status" value="1"/>
</dbReference>
<organism evidence="8 9">
    <name type="scientific">Clydaea vesicula</name>
    <dbReference type="NCBI Taxonomy" id="447962"/>
    <lineage>
        <taxon>Eukaryota</taxon>
        <taxon>Fungi</taxon>
        <taxon>Fungi incertae sedis</taxon>
        <taxon>Chytridiomycota</taxon>
        <taxon>Chytridiomycota incertae sedis</taxon>
        <taxon>Chytridiomycetes</taxon>
        <taxon>Lobulomycetales</taxon>
        <taxon>Lobulomycetaceae</taxon>
        <taxon>Clydaea</taxon>
    </lineage>
</organism>
<dbReference type="InterPro" id="IPR050416">
    <property type="entry name" value="FAD-linked_Oxidoreductase"/>
</dbReference>
<reference evidence="8" key="1">
    <citation type="submission" date="2020-05" db="EMBL/GenBank/DDBJ databases">
        <title>Phylogenomic resolution of chytrid fungi.</title>
        <authorList>
            <person name="Stajich J.E."/>
            <person name="Amses K."/>
            <person name="Simmons R."/>
            <person name="Seto K."/>
            <person name="Myers J."/>
            <person name="Bonds A."/>
            <person name="Quandt C.A."/>
            <person name="Barry K."/>
            <person name="Liu P."/>
            <person name="Grigoriev I."/>
            <person name="Longcore J.E."/>
            <person name="James T.Y."/>
        </authorList>
    </citation>
    <scope>NUCLEOTIDE SEQUENCE</scope>
    <source>
        <strain evidence="8">JEL0476</strain>
    </source>
</reference>
<accession>A0AAD5U4F9</accession>
<evidence type="ECO:0000313" key="8">
    <source>
        <dbReference type="EMBL" id="KAJ3218768.1"/>
    </source>
</evidence>
<dbReference type="InterPro" id="IPR016169">
    <property type="entry name" value="FAD-bd_PCMH_sub2"/>
</dbReference>
<keyword evidence="6" id="KW-0732">Signal</keyword>
<feature type="chain" id="PRO_5042136937" description="FAD-binding PCMH-type domain-containing protein" evidence="6">
    <location>
        <begin position="18"/>
        <end position="495"/>
    </location>
</feature>
<dbReference type="AlphaFoldDB" id="A0AAD5U4F9"/>
<dbReference type="PANTHER" id="PTHR42973:SF39">
    <property type="entry name" value="FAD-BINDING PCMH-TYPE DOMAIN-CONTAINING PROTEIN"/>
    <property type="match status" value="1"/>
</dbReference>
<evidence type="ECO:0000256" key="6">
    <source>
        <dbReference type="SAM" id="SignalP"/>
    </source>
</evidence>
<dbReference type="SUPFAM" id="SSF56176">
    <property type="entry name" value="FAD-binding/transporter-associated domain-like"/>
    <property type="match status" value="1"/>
</dbReference>
<evidence type="ECO:0000259" key="7">
    <source>
        <dbReference type="PROSITE" id="PS51387"/>
    </source>
</evidence>
<dbReference type="Pfam" id="PF01565">
    <property type="entry name" value="FAD_binding_4"/>
    <property type="match status" value="1"/>
</dbReference>
<dbReference type="GO" id="GO:0016491">
    <property type="term" value="F:oxidoreductase activity"/>
    <property type="evidence" value="ECO:0007669"/>
    <property type="project" value="UniProtKB-KW"/>
</dbReference>
<protein>
    <recommendedName>
        <fullName evidence="7">FAD-binding PCMH-type domain-containing protein</fullName>
    </recommendedName>
</protein>
<comment type="caution">
    <text evidence="8">The sequence shown here is derived from an EMBL/GenBank/DDBJ whole genome shotgun (WGS) entry which is preliminary data.</text>
</comment>
<dbReference type="Proteomes" id="UP001211065">
    <property type="component" value="Unassembled WGS sequence"/>
</dbReference>
<evidence type="ECO:0000313" key="9">
    <source>
        <dbReference type="Proteomes" id="UP001211065"/>
    </source>
</evidence>
<evidence type="ECO:0000256" key="5">
    <source>
        <dbReference type="ARBA" id="ARBA00023002"/>
    </source>
</evidence>
<feature type="domain" description="FAD-binding PCMH-type" evidence="7">
    <location>
        <begin position="57"/>
        <end position="231"/>
    </location>
</feature>
<dbReference type="GO" id="GO:0071949">
    <property type="term" value="F:FAD binding"/>
    <property type="evidence" value="ECO:0007669"/>
    <property type="project" value="InterPro"/>
</dbReference>
<keyword evidence="3" id="KW-0285">Flavoprotein</keyword>
<name>A0AAD5U4F9_9FUNG</name>
<gene>
    <name evidence="8" type="ORF">HK099_004933</name>
</gene>
<dbReference type="PANTHER" id="PTHR42973">
    <property type="entry name" value="BINDING OXIDOREDUCTASE, PUTATIVE (AFU_ORTHOLOGUE AFUA_1G17690)-RELATED"/>
    <property type="match status" value="1"/>
</dbReference>
<evidence type="ECO:0000256" key="1">
    <source>
        <dbReference type="ARBA" id="ARBA00001974"/>
    </source>
</evidence>
<evidence type="ECO:0000256" key="4">
    <source>
        <dbReference type="ARBA" id="ARBA00022827"/>
    </source>
</evidence>
<dbReference type="Gene3D" id="3.40.462.20">
    <property type="match status" value="1"/>
</dbReference>
<comment type="similarity">
    <text evidence="2">Belongs to the oxygen-dependent FAD-linked oxidoreductase family.</text>
</comment>
<dbReference type="Pfam" id="PF08031">
    <property type="entry name" value="BBE"/>
    <property type="match status" value="1"/>
</dbReference>
<dbReference type="InterPro" id="IPR006094">
    <property type="entry name" value="Oxid_FAD_bind_N"/>
</dbReference>
<evidence type="ECO:0000256" key="2">
    <source>
        <dbReference type="ARBA" id="ARBA00005466"/>
    </source>
</evidence>
<comment type="cofactor">
    <cofactor evidence="1">
        <name>FAD</name>
        <dbReference type="ChEBI" id="CHEBI:57692"/>
    </cofactor>
</comment>